<dbReference type="PANTHER" id="PTHR34598">
    <property type="entry name" value="BLL6449 PROTEIN"/>
    <property type="match status" value="1"/>
</dbReference>
<gene>
    <name evidence="2" type="ORF">BDV29DRAFT_202003</name>
</gene>
<dbReference type="GO" id="GO:0016491">
    <property type="term" value="F:oxidoreductase activity"/>
    <property type="evidence" value="ECO:0007669"/>
    <property type="project" value="InterPro"/>
</dbReference>
<keyword evidence="3" id="KW-1185">Reference proteome</keyword>
<dbReference type="OrthoDB" id="412788at2759"/>
<dbReference type="EMBL" id="ML732234">
    <property type="protein sequence ID" value="KAB8073065.1"/>
    <property type="molecule type" value="Genomic_DNA"/>
</dbReference>
<accession>A0A5N5WZC3</accession>
<sequence>MVNIHEPLNKFPRAEARDVTTTLNFMIPPGHEGLKPIDSGISESERRMAQREGITDAREVLIKDVRGRLEDFTLDVQGFQYVKHPVKGVTDWRDPRQLKEIVQPATEETGASQVVVYITRNRYDGKEEGNKMSTPTFPVTRVDEINRLLRQRYTIQRDSLAVCDWRSVNPATDIVNDRRVVSGSILEFGVPVFRESHDWFYLSEHQPDEPLVFKQLDSDAETNITLCIPLSESIEMKCFAFFTE</sequence>
<protein>
    <submittedName>
        <fullName evidence="2">Uncharacterized protein</fullName>
    </submittedName>
</protein>
<organism evidence="2 3">
    <name type="scientific">Aspergillus leporis</name>
    <dbReference type="NCBI Taxonomy" id="41062"/>
    <lineage>
        <taxon>Eukaryota</taxon>
        <taxon>Fungi</taxon>
        <taxon>Dikarya</taxon>
        <taxon>Ascomycota</taxon>
        <taxon>Pezizomycotina</taxon>
        <taxon>Eurotiomycetes</taxon>
        <taxon>Eurotiomycetidae</taxon>
        <taxon>Eurotiales</taxon>
        <taxon>Aspergillaceae</taxon>
        <taxon>Aspergillus</taxon>
        <taxon>Aspergillus subgen. Circumdati</taxon>
    </lineage>
</organism>
<dbReference type="Proteomes" id="UP000326565">
    <property type="component" value="Unassembled WGS sequence"/>
</dbReference>
<dbReference type="InterPro" id="IPR044053">
    <property type="entry name" value="AsaB-like"/>
</dbReference>
<proteinExistence type="inferred from homology"/>
<evidence type="ECO:0000313" key="2">
    <source>
        <dbReference type="EMBL" id="KAB8073065.1"/>
    </source>
</evidence>
<comment type="similarity">
    <text evidence="1">Belongs to the asaB hydroxylase/desaturase family.</text>
</comment>
<evidence type="ECO:0000256" key="1">
    <source>
        <dbReference type="ARBA" id="ARBA00023604"/>
    </source>
</evidence>
<evidence type="ECO:0000313" key="3">
    <source>
        <dbReference type="Proteomes" id="UP000326565"/>
    </source>
</evidence>
<dbReference type="PANTHER" id="PTHR34598:SF3">
    <property type="entry name" value="OXIDOREDUCTASE AN1597"/>
    <property type="match status" value="1"/>
</dbReference>
<dbReference type="AlphaFoldDB" id="A0A5N5WZC3"/>
<reference evidence="2 3" key="1">
    <citation type="submission" date="2019-04" db="EMBL/GenBank/DDBJ databases">
        <title>Friends and foes A comparative genomics study of 23 Aspergillus species from section Flavi.</title>
        <authorList>
            <consortium name="DOE Joint Genome Institute"/>
            <person name="Kjaerbolling I."/>
            <person name="Vesth T."/>
            <person name="Frisvad J.C."/>
            <person name="Nybo J.L."/>
            <person name="Theobald S."/>
            <person name="Kildgaard S."/>
            <person name="Isbrandt T."/>
            <person name="Kuo A."/>
            <person name="Sato A."/>
            <person name="Lyhne E.K."/>
            <person name="Kogle M.E."/>
            <person name="Wiebenga A."/>
            <person name="Kun R.S."/>
            <person name="Lubbers R.J."/>
            <person name="Makela M.R."/>
            <person name="Barry K."/>
            <person name="Chovatia M."/>
            <person name="Clum A."/>
            <person name="Daum C."/>
            <person name="Haridas S."/>
            <person name="He G."/>
            <person name="LaButti K."/>
            <person name="Lipzen A."/>
            <person name="Mondo S."/>
            <person name="Riley R."/>
            <person name="Salamov A."/>
            <person name="Simmons B.A."/>
            <person name="Magnuson J.K."/>
            <person name="Henrissat B."/>
            <person name="Mortensen U.H."/>
            <person name="Larsen T.O."/>
            <person name="Devries R.P."/>
            <person name="Grigoriev I.V."/>
            <person name="Machida M."/>
            <person name="Baker S.E."/>
            <person name="Andersen M.R."/>
        </authorList>
    </citation>
    <scope>NUCLEOTIDE SEQUENCE [LARGE SCALE GENOMIC DNA]</scope>
    <source>
        <strain evidence="2 3">CBS 151.66</strain>
    </source>
</reference>
<name>A0A5N5WZC3_9EURO</name>